<sequence>MGHQGRADSADGHERQRRPGDVGFFEEDQLFGGGVALTAMGLRPADRQPAVAPHLADGLAKQLAAFLAAQLVAQVRGHQGLEIIPHLEAQGMLFGSEVDEHRLLLKLRRESGRWWVRRCRR</sequence>
<dbReference type="Proteomes" id="UP000326437">
    <property type="component" value="Unassembled WGS sequence"/>
</dbReference>
<organism evidence="2 3">
    <name type="scientific">Pseudomonas fluorescens</name>
    <dbReference type="NCBI Taxonomy" id="294"/>
    <lineage>
        <taxon>Bacteria</taxon>
        <taxon>Pseudomonadati</taxon>
        <taxon>Pseudomonadota</taxon>
        <taxon>Gammaproteobacteria</taxon>
        <taxon>Pseudomonadales</taxon>
        <taxon>Pseudomonadaceae</taxon>
        <taxon>Pseudomonas</taxon>
    </lineage>
</organism>
<proteinExistence type="predicted"/>
<dbReference type="AlphaFoldDB" id="A0A5E7A6P4"/>
<dbReference type="EMBL" id="CABVHO010000283">
    <property type="protein sequence ID" value="VVN74080.1"/>
    <property type="molecule type" value="Genomic_DNA"/>
</dbReference>
<reference evidence="2 3" key="1">
    <citation type="submission" date="2019-09" db="EMBL/GenBank/DDBJ databases">
        <authorList>
            <person name="Chandra G."/>
            <person name="Truman W A."/>
        </authorList>
    </citation>
    <scope>NUCLEOTIDE SEQUENCE [LARGE SCALE GENOMIC DNA]</scope>
    <source>
        <strain evidence="2">PS685</strain>
    </source>
</reference>
<evidence type="ECO:0000313" key="3">
    <source>
        <dbReference type="Proteomes" id="UP000326437"/>
    </source>
</evidence>
<evidence type="ECO:0000256" key="1">
    <source>
        <dbReference type="SAM" id="MobiDB-lite"/>
    </source>
</evidence>
<protein>
    <submittedName>
        <fullName evidence="2">Uncharacterized protein</fullName>
    </submittedName>
</protein>
<feature type="compositionally biased region" description="Basic and acidic residues" evidence="1">
    <location>
        <begin position="1"/>
        <end position="20"/>
    </location>
</feature>
<accession>A0A5E7A6P4</accession>
<name>A0A5E7A6P4_PSEFL</name>
<gene>
    <name evidence="2" type="ORF">PS685_05204</name>
</gene>
<evidence type="ECO:0000313" key="2">
    <source>
        <dbReference type="EMBL" id="VVN74080.1"/>
    </source>
</evidence>
<feature type="region of interest" description="Disordered" evidence="1">
    <location>
        <begin position="1"/>
        <end position="22"/>
    </location>
</feature>